<dbReference type="AlphaFoldDB" id="A0A2M8M279"/>
<dbReference type="RefSeq" id="WP_100201459.1">
    <property type="nucleotide sequence ID" value="NZ_PGGW01000020.1"/>
</dbReference>
<keyword evidence="4" id="KW-1185">Reference proteome</keyword>
<dbReference type="SUPFAM" id="SSF48264">
    <property type="entry name" value="Cytochrome P450"/>
    <property type="match status" value="1"/>
</dbReference>
<dbReference type="PANTHER" id="PTHR46696:SF1">
    <property type="entry name" value="CYTOCHROME P450 YJIB-RELATED"/>
    <property type="match status" value="1"/>
</dbReference>
<dbReference type="PANTHER" id="PTHR46696">
    <property type="entry name" value="P450, PUTATIVE (EUROFUNG)-RELATED"/>
    <property type="match status" value="1"/>
</dbReference>
<sequence length="425" mass="46091">MTDTSVPNHAPDGAAGPACPAAHPDAVALSGLQYQQTPFELYRELRRKHGAVAPVLLDGGIPAWLALGYAEVSYVTSHDELFARDSRRWNQWPNIPADWPLLPYVGYQPSVLFTEGAEHQRRAGVISDALEGVDQLELSQHCQRIADQLVDRFAGSGQAELMSSYAHALPMRAAVQMCGMPLDGADTEALVEDLRMSLDAAEGDDPVAAYVRVQERIQQLVADKRRSPGPDVTSRMIASPAGLADEEIVQDLISVIAAAQQPTGNWIGNTLRLLLTDDRFALNVSGGRVSVGQALNEVLWLDTPTQNFIGRWAVRDIQLGGRQIRAGDCVVLGLAAANTDPQIWPEGHVGAQVNSAHLSFSNGEHRCPFPAPQLADVIARTAVETLLERLPDIVLAVEPEELAWRPSIWMRGLTALPVAFTPVVQ</sequence>
<evidence type="ECO:0000313" key="3">
    <source>
        <dbReference type="EMBL" id="PJE98309.1"/>
    </source>
</evidence>
<dbReference type="Proteomes" id="UP000230407">
    <property type="component" value="Unassembled WGS sequence"/>
</dbReference>
<evidence type="ECO:0000256" key="1">
    <source>
        <dbReference type="ARBA" id="ARBA00010617"/>
    </source>
</evidence>
<dbReference type="InterPro" id="IPR036396">
    <property type="entry name" value="Cyt_P450_sf"/>
</dbReference>
<accession>A0A2M8M279</accession>
<comment type="caution">
    <text evidence="3">The sequence shown here is derived from an EMBL/GenBank/DDBJ whole genome shotgun (WGS) entry which is preliminary data.</text>
</comment>
<evidence type="ECO:0000313" key="4">
    <source>
        <dbReference type="Proteomes" id="UP000230407"/>
    </source>
</evidence>
<organism evidence="3 4">
    <name type="scientific">Streptomyces carminius</name>
    <dbReference type="NCBI Taxonomy" id="2665496"/>
    <lineage>
        <taxon>Bacteria</taxon>
        <taxon>Bacillati</taxon>
        <taxon>Actinomycetota</taxon>
        <taxon>Actinomycetes</taxon>
        <taxon>Kitasatosporales</taxon>
        <taxon>Streptomycetaceae</taxon>
        <taxon>Streptomyces</taxon>
    </lineage>
</organism>
<feature type="domain" description="Rhodanese" evidence="2">
    <location>
        <begin position="56"/>
        <end position="73"/>
    </location>
</feature>
<dbReference type="InterPro" id="IPR001763">
    <property type="entry name" value="Rhodanese-like_dom"/>
</dbReference>
<gene>
    <name evidence="3" type="ORF">CUT44_07845</name>
</gene>
<dbReference type="PRINTS" id="PR00359">
    <property type="entry name" value="BP450"/>
</dbReference>
<dbReference type="InterPro" id="IPR002397">
    <property type="entry name" value="Cyt_P450_B"/>
</dbReference>
<dbReference type="GO" id="GO:0005506">
    <property type="term" value="F:iron ion binding"/>
    <property type="evidence" value="ECO:0007669"/>
    <property type="project" value="InterPro"/>
</dbReference>
<proteinExistence type="inferred from homology"/>
<dbReference type="CDD" id="cd20623">
    <property type="entry name" value="CYP_unk"/>
    <property type="match status" value="1"/>
</dbReference>
<dbReference type="PROSITE" id="PS50206">
    <property type="entry name" value="RHODANESE_3"/>
    <property type="match status" value="1"/>
</dbReference>
<reference evidence="3 4" key="1">
    <citation type="submission" date="2017-11" db="EMBL/GenBank/DDBJ databases">
        <title>Streptomyces carmine sp. nov., a novel actinomycete isolated from Sophora alopecuroides in Xinjiang, China.</title>
        <authorList>
            <person name="Wang Y."/>
            <person name="Luo X."/>
            <person name="Wan C."/>
            <person name="Zhang L."/>
        </authorList>
    </citation>
    <scope>NUCLEOTIDE SEQUENCE [LARGE SCALE GENOMIC DNA]</scope>
    <source>
        <strain evidence="3 4">TRM SA0054</strain>
    </source>
</reference>
<dbReference type="GO" id="GO:0004497">
    <property type="term" value="F:monooxygenase activity"/>
    <property type="evidence" value="ECO:0007669"/>
    <property type="project" value="InterPro"/>
</dbReference>
<dbReference type="EMBL" id="PGGW01000020">
    <property type="protein sequence ID" value="PJE98309.1"/>
    <property type="molecule type" value="Genomic_DNA"/>
</dbReference>
<name>A0A2M8M279_9ACTN</name>
<dbReference type="Gene3D" id="1.10.630.10">
    <property type="entry name" value="Cytochrome P450"/>
    <property type="match status" value="1"/>
</dbReference>
<evidence type="ECO:0000259" key="2">
    <source>
        <dbReference type="PROSITE" id="PS50206"/>
    </source>
</evidence>
<dbReference type="GO" id="GO:0016705">
    <property type="term" value="F:oxidoreductase activity, acting on paired donors, with incorporation or reduction of molecular oxygen"/>
    <property type="evidence" value="ECO:0007669"/>
    <property type="project" value="InterPro"/>
</dbReference>
<dbReference type="GO" id="GO:0020037">
    <property type="term" value="F:heme binding"/>
    <property type="evidence" value="ECO:0007669"/>
    <property type="project" value="InterPro"/>
</dbReference>
<protein>
    <submittedName>
        <fullName evidence="3">Cytochrome</fullName>
    </submittedName>
</protein>
<comment type="similarity">
    <text evidence="1">Belongs to the cytochrome P450 family.</text>
</comment>